<feature type="transmembrane region" description="Helical" evidence="6">
    <location>
        <begin position="297"/>
        <end position="318"/>
    </location>
</feature>
<keyword evidence="10" id="KW-1185">Reference proteome</keyword>
<proteinExistence type="predicted"/>
<reference evidence="9 10" key="1">
    <citation type="submission" date="2018-04" db="EMBL/GenBank/DDBJ databases">
        <title>Genomic Encyclopedia of Type Strains, Phase IV (KMG-IV): sequencing the most valuable type-strain genomes for metagenomic binning, comparative biology and taxonomic classification.</title>
        <authorList>
            <person name="Goeker M."/>
        </authorList>
    </citation>
    <scope>NUCLEOTIDE SEQUENCE [LARGE SCALE GENOMIC DNA]</scope>
    <source>
        <strain evidence="9 10">DSM 14823</strain>
    </source>
</reference>
<evidence type="ECO:0000256" key="2">
    <source>
        <dbReference type="ARBA" id="ARBA00022475"/>
    </source>
</evidence>
<evidence type="ECO:0000313" key="10">
    <source>
        <dbReference type="Proteomes" id="UP000245959"/>
    </source>
</evidence>
<protein>
    <recommendedName>
        <fullName evidence="11">Sodium:proton antiporter</fullName>
    </recommendedName>
</protein>
<feature type="domain" description="Na+/H+ antiporter NhaC-like C-terminal" evidence="7">
    <location>
        <begin position="157"/>
        <end position="442"/>
    </location>
</feature>
<evidence type="ECO:0000256" key="5">
    <source>
        <dbReference type="ARBA" id="ARBA00023136"/>
    </source>
</evidence>
<evidence type="ECO:0008006" key="11">
    <source>
        <dbReference type="Google" id="ProtNLM"/>
    </source>
</evidence>
<keyword evidence="5 6" id="KW-0472">Membrane</keyword>
<feature type="transmembrane region" description="Helical" evidence="6">
    <location>
        <begin position="370"/>
        <end position="395"/>
    </location>
</feature>
<keyword evidence="3 6" id="KW-0812">Transmembrane</keyword>
<evidence type="ECO:0000313" key="9">
    <source>
        <dbReference type="EMBL" id="PVY41462.1"/>
    </source>
</evidence>
<dbReference type="GO" id="GO:0005886">
    <property type="term" value="C:plasma membrane"/>
    <property type="evidence" value="ECO:0007669"/>
    <property type="project" value="UniProtKB-SubCell"/>
</dbReference>
<dbReference type="EMBL" id="QEKH01000014">
    <property type="protein sequence ID" value="PVY41462.1"/>
    <property type="molecule type" value="Genomic_DNA"/>
</dbReference>
<dbReference type="GeneID" id="78295428"/>
<feature type="transmembrane region" description="Helical" evidence="6">
    <location>
        <begin position="267"/>
        <end position="285"/>
    </location>
</feature>
<sequence>MDWSMLGNPVLLSVVMLLALSALRLNVVFSLILASVFGGVIAGLGTGGAVKAFYGGLGGGAGIAMNYAMLGAFSIAISRSGVTELIAQKLFACIGRQVTQKQIFCFKYSLIAILTLIAISSQNLIPVHIAFIPVLIPPLLPVFERIRLDRRMVACILTFGLITPYMVLPVGFGKIYINEVVLGSIRKSGMDVLNSQAPGAMLIPAAGMLTGLLIAIFFSYRKPRDYSKSATDRELREVEPKKISLFNVGVGMVAIAVALAGQFLMDSLIVASVLAVLVFVCAGVIRIRDTQDVFTQGVYLMGGIGLVMIAASGFAEVMRATGGVDEMVKVVGGFAGDYKGVAVFLMLFIGLVITMGIGSSFSTVPLIAAIYVPLCMSMGLSAAATIAIVGSAGALGDAGSPVSESVLGPTAGLNADGQHDHIYDSVIPTFLHYNLPLLAAGWVAGMVL</sequence>
<feature type="transmembrane region" description="Helical" evidence="6">
    <location>
        <begin position="125"/>
        <end position="143"/>
    </location>
</feature>
<feature type="transmembrane region" description="Helical" evidence="6">
    <location>
        <begin position="243"/>
        <end position="261"/>
    </location>
</feature>
<evidence type="ECO:0000256" key="6">
    <source>
        <dbReference type="SAM" id="Phobius"/>
    </source>
</evidence>
<feature type="transmembrane region" description="Helical" evidence="6">
    <location>
        <begin position="60"/>
        <end position="82"/>
    </location>
</feature>
<feature type="transmembrane region" description="Helical" evidence="6">
    <location>
        <begin position="103"/>
        <end position="119"/>
    </location>
</feature>
<gene>
    <name evidence="9" type="ORF">C8D82_11476</name>
</gene>
<evidence type="ECO:0000256" key="3">
    <source>
        <dbReference type="ARBA" id="ARBA00022692"/>
    </source>
</evidence>
<dbReference type="InterPro" id="IPR032813">
    <property type="entry name" value="Na_H_antiport_N"/>
</dbReference>
<dbReference type="Proteomes" id="UP000245959">
    <property type="component" value="Unassembled WGS sequence"/>
</dbReference>
<keyword evidence="4 6" id="KW-1133">Transmembrane helix</keyword>
<dbReference type="PANTHER" id="PTHR37821:SF1">
    <property type="entry name" value="AMINO ACID TRANSPORTER YUIF-RELATED"/>
    <property type="match status" value="1"/>
</dbReference>
<dbReference type="PANTHER" id="PTHR37821">
    <property type="entry name" value="AMINO ACID TRANSPORTER YUIF-RELATED"/>
    <property type="match status" value="1"/>
</dbReference>
<dbReference type="RefSeq" id="WP_207776109.1">
    <property type="nucleotide sequence ID" value="NZ_QEKH01000014.1"/>
</dbReference>
<feature type="transmembrane region" description="Helical" evidence="6">
    <location>
        <begin position="155"/>
        <end position="177"/>
    </location>
</feature>
<feature type="transmembrane region" description="Helical" evidence="6">
    <location>
        <begin position="32"/>
        <end position="54"/>
    </location>
</feature>
<evidence type="ECO:0000259" key="8">
    <source>
        <dbReference type="Pfam" id="PF13726"/>
    </source>
</evidence>
<comment type="subcellular location">
    <subcellularLocation>
        <location evidence="1">Cell membrane</location>
        <topology evidence="1">Multi-pass membrane protein</topology>
    </subcellularLocation>
</comment>
<organism evidence="9 10">
    <name type="scientific">Victivallis vadensis</name>
    <dbReference type="NCBI Taxonomy" id="172901"/>
    <lineage>
        <taxon>Bacteria</taxon>
        <taxon>Pseudomonadati</taxon>
        <taxon>Lentisphaerota</taxon>
        <taxon>Lentisphaeria</taxon>
        <taxon>Victivallales</taxon>
        <taxon>Victivallaceae</taxon>
        <taxon>Victivallis</taxon>
    </lineage>
</organism>
<evidence type="ECO:0000256" key="1">
    <source>
        <dbReference type="ARBA" id="ARBA00004651"/>
    </source>
</evidence>
<evidence type="ECO:0000256" key="4">
    <source>
        <dbReference type="ARBA" id="ARBA00022989"/>
    </source>
</evidence>
<name>A0A2U1AYL8_9BACT</name>
<accession>A0A2U1AYL8</accession>
<evidence type="ECO:0000259" key="7">
    <source>
        <dbReference type="Pfam" id="PF03553"/>
    </source>
</evidence>
<feature type="transmembrane region" description="Helical" evidence="6">
    <location>
        <begin position="197"/>
        <end position="220"/>
    </location>
</feature>
<dbReference type="AlphaFoldDB" id="A0A2U1AYL8"/>
<feature type="transmembrane region" description="Helical" evidence="6">
    <location>
        <begin position="6"/>
        <end position="25"/>
    </location>
</feature>
<feature type="domain" description="Putative Na+/H+ antiporter N-terminal" evidence="8">
    <location>
        <begin position="8"/>
        <end position="92"/>
    </location>
</feature>
<dbReference type="Pfam" id="PF03553">
    <property type="entry name" value="Na_H_antiporter"/>
    <property type="match status" value="1"/>
</dbReference>
<keyword evidence="2" id="KW-1003">Cell membrane</keyword>
<comment type="caution">
    <text evidence="9">The sequence shown here is derived from an EMBL/GenBank/DDBJ whole genome shotgun (WGS) entry which is preliminary data.</text>
</comment>
<dbReference type="Pfam" id="PF13726">
    <property type="entry name" value="Na_H_antiport_2"/>
    <property type="match status" value="1"/>
</dbReference>
<feature type="transmembrane region" description="Helical" evidence="6">
    <location>
        <begin position="338"/>
        <end position="358"/>
    </location>
</feature>
<dbReference type="InterPro" id="IPR052576">
    <property type="entry name" value="AA_Transporter-Related"/>
</dbReference>
<dbReference type="InterPro" id="IPR018461">
    <property type="entry name" value="Na/H_Antiport_NhaC-like_C"/>
</dbReference>